<protein>
    <recommendedName>
        <fullName evidence="1">Autotransporter domain-containing protein</fullName>
    </recommendedName>
</protein>
<dbReference type="EMBL" id="CP018632">
    <property type="protein sequence ID" value="ASJ74273.1"/>
    <property type="molecule type" value="Genomic_DNA"/>
</dbReference>
<dbReference type="InterPro" id="IPR036709">
    <property type="entry name" value="Autotransporte_beta_dom_sf"/>
</dbReference>
<dbReference type="OrthoDB" id="5699539at2"/>
<accession>A0A2Z2NSN5</accession>
<dbReference type="Gene3D" id="2.40.128.130">
    <property type="entry name" value="Autotransporter beta-domain"/>
    <property type="match status" value="1"/>
</dbReference>
<evidence type="ECO:0000259" key="1">
    <source>
        <dbReference type="PROSITE" id="PS51208"/>
    </source>
</evidence>
<evidence type="ECO:0000313" key="3">
    <source>
        <dbReference type="Proteomes" id="UP000250079"/>
    </source>
</evidence>
<feature type="domain" description="Autotransporter" evidence="1">
    <location>
        <begin position="207"/>
        <end position="510"/>
    </location>
</feature>
<proteinExistence type="predicted"/>
<gene>
    <name evidence="2" type="ORF">IMCC3135_20980</name>
</gene>
<reference evidence="2 3" key="1">
    <citation type="submission" date="2016-12" db="EMBL/GenBank/DDBJ databases">
        <authorList>
            <person name="Song W.-J."/>
            <person name="Kurnit D.M."/>
        </authorList>
    </citation>
    <scope>NUCLEOTIDE SEQUENCE [LARGE SCALE GENOMIC DNA]</scope>
    <source>
        <strain evidence="2 3">IMCC3135</strain>
    </source>
</reference>
<name>A0A2Z2NSN5_9GAMM</name>
<dbReference type="PROSITE" id="PS51208">
    <property type="entry name" value="AUTOTRANSPORTER"/>
    <property type="match status" value="1"/>
</dbReference>
<sequence length="511" mass="53355">MIRVEYSRDLHLAPGIIKTGSIFCLFVTTLGGGLVYAQDFEPSTSLGRTDGFTELQQRTGDAIQTVCGAFINASQDPDGGIDNSRNDVAQQQVLFDKCGEMVHTANVLAGAEPGSAGTAKDLGITADELGAAVQNAAAEEVAAAGSLATESVARQSSTVGRRLSSLLSRVSSLQLSSANMTGAGGMIAAGSLATDSLVGGAAAADDALASPFGFYVNGLGARSDKDATEGEDGFEASSTGLSLGFDYLITPTIVGGVNLGYTSSTTDFDTTLDVDGGDLESEQINISGYGMWFSDSAYVDVIAGFSSGSFDMTRRIVINGAEGATDNSQPDNPQANDGVNDTVRAETDSSAFRFGVGGGYEFRSGGLSFAPYGRISLLSVDLDAYQETGDSALKLSVNKQSIESLTGAVGFRLSKTFSTSKAIISPQLSVELIHEFDDDSRQIVSTYVHDPRNTQLIVVTDSPDRNYYTIGAGASAVLQGGTQLYTEIRSLQSLEDLKELSIAAGIRFEFM</sequence>
<dbReference type="InterPro" id="IPR005546">
    <property type="entry name" value="Autotransporte_beta"/>
</dbReference>
<dbReference type="AlphaFoldDB" id="A0A2Z2NSN5"/>
<dbReference type="RefSeq" id="WP_088919323.1">
    <property type="nucleotide sequence ID" value="NZ_CP018632.1"/>
</dbReference>
<dbReference type="SUPFAM" id="SSF103515">
    <property type="entry name" value="Autotransporter"/>
    <property type="match status" value="1"/>
</dbReference>
<keyword evidence="3" id="KW-1185">Reference proteome</keyword>
<dbReference type="KEGG" id="gai:IMCC3135_20980"/>
<dbReference type="Pfam" id="PF03797">
    <property type="entry name" value="Autotransporter"/>
    <property type="match status" value="1"/>
</dbReference>
<evidence type="ECO:0000313" key="2">
    <source>
        <dbReference type="EMBL" id="ASJ74273.1"/>
    </source>
</evidence>
<dbReference type="Proteomes" id="UP000250079">
    <property type="component" value="Chromosome"/>
</dbReference>
<dbReference type="SMART" id="SM00869">
    <property type="entry name" value="Autotransporter"/>
    <property type="match status" value="1"/>
</dbReference>
<organism evidence="2 3">
    <name type="scientific">Granulosicoccus antarcticus IMCC3135</name>
    <dbReference type="NCBI Taxonomy" id="1192854"/>
    <lineage>
        <taxon>Bacteria</taxon>
        <taxon>Pseudomonadati</taxon>
        <taxon>Pseudomonadota</taxon>
        <taxon>Gammaproteobacteria</taxon>
        <taxon>Chromatiales</taxon>
        <taxon>Granulosicoccaceae</taxon>
        <taxon>Granulosicoccus</taxon>
    </lineage>
</organism>